<name>A0A7J9SFB8_9EURY</name>
<keyword evidence="1" id="KW-0472">Membrane</keyword>
<protein>
    <submittedName>
        <fullName evidence="2">Uncharacterized protein</fullName>
    </submittedName>
</protein>
<dbReference type="Proteomes" id="UP000546257">
    <property type="component" value="Unassembled WGS sequence"/>
</dbReference>
<feature type="transmembrane region" description="Helical" evidence="1">
    <location>
        <begin position="5"/>
        <end position="22"/>
    </location>
</feature>
<evidence type="ECO:0000313" key="3">
    <source>
        <dbReference type="Proteomes" id="UP000546257"/>
    </source>
</evidence>
<comment type="caution">
    <text evidence="2">The sequence shown here is derived from an EMBL/GenBank/DDBJ whole genome shotgun (WGS) entry which is preliminary data.</text>
</comment>
<dbReference type="RefSeq" id="WP_185191451.1">
    <property type="nucleotide sequence ID" value="NZ_JACKXD010000001.1"/>
</dbReference>
<evidence type="ECO:0000256" key="1">
    <source>
        <dbReference type="SAM" id="Phobius"/>
    </source>
</evidence>
<sequence>MPSKWLLIIGGVLTLIVAYWFIDEYVLDDTDEVNQAAKNVGERARGATESAARGGRFAVVGFAGLGVSLAMELLQLAGELNAILGGAPVVIGHLIFGAFTLAGLQGVIPFDKQIAGFFFIFVTAIALILRYGDGGG</sequence>
<proteinExistence type="predicted"/>
<keyword evidence="1" id="KW-0812">Transmembrane</keyword>
<accession>A0A7J9SFB8</accession>
<feature type="transmembrane region" description="Helical" evidence="1">
    <location>
        <begin position="89"/>
        <end position="108"/>
    </location>
</feature>
<keyword evidence="3" id="KW-1185">Reference proteome</keyword>
<organism evidence="2 3">
    <name type="scientific">Halobellus ruber</name>
    <dbReference type="NCBI Taxonomy" id="2761102"/>
    <lineage>
        <taxon>Archaea</taxon>
        <taxon>Methanobacteriati</taxon>
        <taxon>Methanobacteriota</taxon>
        <taxon>Stenosarchaea group</taxon>
        <taxon>Halobacteria</taxon>
        <taxon>Halobacteriales</taxon>
        <taxon>Haloferacaceae</taxon>
        <taxon>Halobellus</taxon>
    </lineage>
</organism>
<feature type="transmembrane region" description="Helical" evidence="1">
    <location>
        <begin position="57"/>
        <end position="77"/>
    </location>
</feature>
<evidence type="ECO:0000313" key="2">
    <source>
        <dbReference type="EMBL" id="MBB6645073.1"/>
    </source>
</evidence>
<reference evidence="2 3" key="1">
    <citation type="submission" date="2020-08" db="EMBL/GenBank/DDBJ databases">
        <authorList>
            <person name="Seo M.-J."/>
        </authorList>
    </citation>
    <scope>NUCLEOTIDE SEQUENCE [LARGE SCALE GENOMIC DNA]</scope>
    <source>
        <strain evidence="2 3">MBLA0160</strain>
    </source>
</reference>
<gene>
    <name evidence="2" type="ORF">H5V44_01940</name>
</gene>
<dbReference type="AlphaFoldDB" id="A0A7J9SFB8"/>
<keyword evidence="1" id="KW-1133">Transmembrane helix</keyword>
<feature type="transmembrane region" description="Helical" evidence="1">
    <location>
        <begin position="114"/>
        <end position="132"/>
    </location>
</feature>
<dbReference type="EMBL" id="JACKXD010000001">
    <property type="protein sequence ID" value="MBB6645073.1"/>
    <property type="molecule type" value="Genomic_DNA"/>
</dbReference>